<dbReference type="AlphaFoldDB" id="A0A3L7J6S0"/>
<keyword evidence="2" id="KW-0472">Membrane</keyword>
<accession>A0A3L7J6S0</accession>
<evidence type="ECO:0000259" key="3">
    <source>
        <dbReference type="Pfam" id="PF01935"/>
    </source>
</evidence>
<dbReference type="InterPro" id="IPR027417">
    <property type="entry name" value="P-loop_NTPase"/>
</dbReference>
<dbReference type="PANTHER" id="PTHR42957:SF1">
    <property type="entry name" value="HELICASE MJ1565-RELATED"/>
    <property type="match status" value="1"/>
</dbReference>
<dbReference type="SUPFAM" id="SSF52540">
    <property type="entry name" value="P-loop containing nucleoside triphosphate hydrolases"/>
    <property type="match status" value="1"/>
</dbReference>
<dbReference type="PANTHER" id="PTHR42957">
    <property type="entry name" value="HELICASE MJ1565-RELATED"/>
    <property type="match status" value="1"/>
</dbReference>
<evidence type="ECO:0000313" key="4">
    <source>
        <dbReference type="EMBL" id="RLQ86418.1"/>
    </source>
</evidence>
<feature type="domain" description="Helicase HerA central" evidence="3">
    <location>
        <begin position="410"/>
        <end position="469"/>
    </location>
</feature>
<evidence type="ECO:0000256" key="1">
    <source>
        <dbReference type="SAM" id="MobiDB-lite"/>
    </source>
</evidence>
<dbReference type="Pfam" id="PF01935">
    <property type="entry name" value="DUF87"/>
    <property type="match status" value="1"/>
</dbReference>
<dbReference type="Proteomes" id="UP000282460">
    <property type="component" value="Unassembled WGS sequence"/>
</dbReference>
<feature type="transmembrane region" description="Helical" evidence="2">
    <location>
        <begin position="137"/>
        <end position="156"/>
    </location>
</feature>
<feature type="transmembrane region" description="Helical" evidence="2">
    <location>
        <begin position="12"/>
        <end position="32"/>
    </location>
</feature>
<organism evidence="4 5">
    <name type="scientific">Mycetocola zhadangensis</name>
    <dbReference type="NCBI Taxonomy" id="1164595"/>
    <lineage>
        <taxon>Bacteria</taxon>
        <taxon>Bacillati</taxon>
        <taxon>Actinomycetota</taxon>
        <taxon>Actinomycetes</taxon>
        <taxon>Micrococcales</taxon>
        <taxon>Microbacteriaceae</taxon>
        <taxon>Mycetocola</taxon>
    </lineage>
</organism>
<gene>
    <name evidence="4" type="ORF">D9V28_06275</name>
</gene>
<dbReference type="RefSeq" id="WP_121658780.1">
    <property type="nucleotide sequence ID" value="NZ_BMEK01000001.1"/>
</dbReference>
<keyword evidence="5" id="KW-1185">Reference proteome</keyword>
<proteinExistence type="predicted"/>
<dbReference type="OrthoDB" id="9806951at2"/>
<protein>
    <submittedName>
        <fullName evidence="4">DUF87 domain-containing protein</fullName>
    </submittedName>
</protein>
<feature type="region of interest" description="Disordered" evidence="1">
    <location>
        <begin position="704"/>
        <end position="735"/>
    </location>
</feature>
<comment type="caution">
    <text evidence="4">The sequence shown here is derived from an EMBL/GenBank/DDBJ whole genome shotgun (WGS) entry which is preliminary data.</text>
</comment>
<feature type="transmembrane region" description="Helical" evidence="2">
    <location>
        <begin position="73"/>
        <end position="89"/>
    </location>
</feature>
<feature type="transmembrane region" description="Helical" evidence="2">
    <location>
        <begin position="162"/>
        <end position="181"/>
    </location>
</feature>
<feature type="transmembrane region" description="Helical" evidence="2">
    <location>
        <begin position="95"/>
        <end position="116"/>
    </location>
</feature>
<dbReference type="InterPro" id="IPR002789">
    <property type="entry name" value="HerA_central"/>
</dbReference>
<evidence type="ECO:0000256" key="2">
    <source>
        <dbReference type="SAM" id="Phobius"/>
    </source>
</evidence>
<reference evidence="4 5" key="1">
    <citation type="submission" date="2018-10" db="EMBL/GenBank/DDBJ databases">
        <authorList>
            <person name="Li J."/>
        </authorList>
    </citation>
    <scope>NUCLEOTIDE SEQUENCE [LARGE SCALE GENOMIC DNA]</scope>
    <source>
        <strain evidence="4 5">ZD1-4</strain>
    </source>
</reference>
<name>A0A3L7J6S0_9MICO</name>
<dbReference type="EMBL" id="RCWJ01000001">
    <property type="protein sequence ID" value="RLQ86418.1"/>
    <property type="molecule type" value="Genomic_DNA"/>
</dbReference>
<evidence type="ECO:0000313" key="5">
    <source>
        <dbReference type="Proteomes" id="UP000282460"/>
    </source>
</evidence>
<dbReference type="Gene3D" id="3.40.50.300">
    <property type="entry name" value="P-loop containing nucleotide triphosphate hydrolases"/>
    <property type="match status" value="2"/>
</dbReference>
<keyword evidence="2" id="KW-1133">Transmembrane helix</keyword>
<feature type="compositionally biased region" description="Polar residues" evidence="1">
    <location>
        <begin position="704"/>
        <end position="719"/>
    </location>
</feature>
<dbReference type="InterPro" id="IPR008571">
    <property type="entry name" value="HerA-like"/>
</dbReference>
<sequence>MSKSVENGTRPWVRVLILSVAMVILGIVVVRTTGQIIPNDPSEAVLVQNSILLLVLGSVILEKHFTAPGDALVNAFTALITIIPLFPSVSRGPWIAVATYLVLVMVAGIVCLSLQSAGHGGRVGKAMAVAYLVASKLGRAQVVFSVVFLAAIFFFASERSALALPLLVFWGLYLAIWPLGIPQFISRLKKSSAWRGVLVGNLDRIDSPNIARVALATSESWPGGDASVAIHLHDGSARWGIPLFRENRSDGSWATFLISPQIVPGSGRAGTVVLPPSAEAGPTCSELVAGLAGVVGASLVGIVREGSNLSRLRVEILPDSQVSSGQVFVVPSSEGPVHYQVAEAETAEESFGGLNYGAHIASATQIGLLKNGRFERFNYLPMMNELVFEWPTPVVELGNDDRRFTLGVVPGTGVSLRGDFVQNLESHTAILGTTGSGKTEFAFDLIRHALQNRVNVICIDLTSQYAPRLSDLDPVQLSISAAQAADLGKRLFEAETGAYGGGAEKKVLDQFAKDIRADIRKALEDFFAGSAGSLGLIELNEISNTKATLWITEMYLSTLLELAREGKTGNNKTVVVVEEAHTVMPEASFSGLGDFDSKGTIAKITQIALQGRKYGVGLLVLAQRTATVSKSVLTQCNTIVSFSCVDDTSINFLRNVYGSTIAEGLPQLPRLRAIAHGLWIDAEQPIAFDVPYDKNKADRKGWALQTQPQPQNGTASTTAAPIALPVSAPMEDAPF</sequence>
<keyword evidence="2" id="KW-0812">Transmembrane</keyword>